<comment type="caution">
    <text evidence="3">The sequence shown here is derived from an EMBL/GenBank/DDBJ whole genome shotgun (WGS) entry which is preliminary data.</text>
</comment>
<evidence type="ECO:0000256" key="1">
    <source>
        <dbReference type="SAM" id="MobiDB-lite"/>
    </source>
</evidence>
<dbReference type="Proteomes" id="UP001302321">
    <property type="component" value="Unassembled WGS sequence"/>
</dbReference>
<dbReference type="PANTHER" id="PTHR24148">
    <property type="entry name" value="ANKYRIN REPEAT DOMAIN-CONTAINING PROTEIN 39 HOMOLOG-RELATED"/>
    <property type="match status" value="1"/>
</dbReference>
<dbReference type="EMBL" id="MU866380">
    <property type="protein sequence ID" value="KAK4172944.1"/>
    <property type="molecule type" value="Genomic_DNA"/>
</dbReference>
<feature type="domain" description="Heterokaryon incompatibility" evidence="2">
    <location>
        <begin position="115"/>
        <end position="291"/>
    </location>
</feature>
<feature type="compositionally biased region" description="Low complexity" evidence="1">
    <location>
        <begin position="724"/>
        <end position="733"/>
    </location>
</feature>
<evidence type="ECO:0000313" key="3">
    <source>
        <dbReference type="EMBL" id="KAK4172944.1"/>
    </source>
</evidence>
<organism evidence="3 4">
    <name type="scientific">Triangularia setosa</name>
    <dbReference type="NCBI Taxonomy" id="2587417"/>
    <lineage>
        <taxon>Eukaryota</taxon>
        <taxon>Fungi</taxon>
        <taxon>Dikarya</taxon>
        <taxon>Ascomycota</taxon>
        <taxon>Pezizomycotina</taxon>
        <taxon>Sordariomycetes</taxon>
        <taxon>Sordariomycetidae</taxon>
        <taxon>Sordariales</taxon>
        <taxon>Podosporaceae</taxon>
        <taxon>Triangularia</taxon>
    </lineage>
</organism>
<feature type="region of interest" description="Disordered" evidence="1">
    <location>
        <begin position="715"/>
        <end position="762"/>
    </location>
</feature>
<name>A0AAN7A4I4_9PEZI</name>
<reference evidence="3" key="1">
    <citation type="journal article" date="2023" name="Mol. Phylogenet. Evol.">
        <title>Genome-scale phylogeny and comparative genomics of the fungal order Sordariales.</title>
        <authorList>
            <person name="Hensen N."/>
            <person name="Bonometti L."/>
            <person name="Westerberg I."/>
            <person name="Brannstrom I.O."/>
            <person name="Guillou S."/>
            <person name="Cros-Aarteil S."/>
            <person name="Calhoun S."/>
            <person name="Haridas S."/>
            <person name="Kuo A."/>
            <person name="Mondo S."/>
            <person name="Pangilinan J."/>
            <person name="Riley R."/>
            <person name="LaButti K."/>
            <person name="Andreopoulos B."/>
            <person name="Lipzen A."/>
            <person name="Chen C."/>
            <person name="Yan M."/>
            <person name="Daum C."/>
            <person name="Ng V."/>
            <person name="Clum A."/>
            <person name="Steindorff A."/>
            <person name="Ohm R.A."/>
            <person name="Martin F."/>
            <person name="Silar P."/>
            <person name="Natvig D.O."/>
            <person name="Lalanne C."/>
            <person name="Gautier V."/>
            <person name="Ament-Velasquez S.L."/>
            <person name="Kruys A."/>
            <person name="Hutchinson M.I."/>
            <person name="Powell A.J."/>
            <person name="Barry K."/>
            <person name="Miller A.N."/>
            <person name="Grigoriev I.V."/>
            <person name="Debuchy R."/>
            <person name="Gladieux P."/>
            <person name="Hiltunen Thoren M."/>
            <person name="Johannesson H."/>
        </authorList>
    </citation>
    <scope>NUCLEOTIDE SEQUENCE</scope>
    <source>
        <strain evidence="3">CBS 892.96</strain>
    </source>
</reference>
<dbReference type="Pfam" id="PF26639">
    <property type="entry name" value="Het-6_barrel"/>
    <property type="match status" value="1"/>
</dbReference>
<gene>
    <name evidence="3" type="ORF">QBC36DRAFT_336816</name>
</gene>
<feature type="region of interest" description="Disordered" evidence="1">
    <location>
        <begin position="869"/>
        <end position="888"/>
    </location>
</feature>
<feature type="region of interest" description="Disordered" evidence="1">
    <location>
        <begin position="778"/>
        <end position="859"/>
    </location>
</feature>
<dbReference type="AlphaFoldDB" id="A0AAN7A4I4"/>
<evidence type="ECO:0000313" key="4">
    <source>
        <dbReference type="Proteomes" id="UP001302321"/>
    </source>
</evidence>
<reference evidence="3" key="2">
    <citation type="submission" date="2023-05" db="EMBL/GenBank/DDBJ databases">
        <authorList>
            <consortium name="Lawrence Berkeley National Laboratory"/>
            <person name="Steindorff A."/>
            <person name="Hensen N."/>
            <person name="Bonometti L."/>
            <person name="Westerberg I."/>
            <person name="Brannstrom I.O."/>
            <person name="Guillou S."/>
            <person name="Cros-Aarteil S."/>
            <person name="Calhoun S."/>
            <person name="Haridas S."/>
            <person name="Kuo A."/>
            <person name="Mondo S."/>
            <person name="Pangilinan J."/>
            <person name="Riley R."/>
            <person name="Labutti K."/>
            <person name="Andreopoulos B."/>
            <person name="Lipzen A."/>
            <person name="Chen C."/>
            <person name="Yanf M."/>
            <person name="Daum C."/>
            <person name="Ng V."/>
            <person name="Clum A."/>
            <person name="Ohm R."/>
            <person name="Martin F."/>
            <person name="Silar P."/>
            <person name="Natvig D."/>
            <person name="Lalanne C."/>
            <person name="Gautier V."/>
            <person name="Ament-Velasquez S.L."/>
            <person name="Kruys A."/>
            <person name="Hutchinson M.I."/>
            <person name="Powell A.J."/>
            <person name="Barry K."/>
            <person name="Miller A.N."/>
            <person name="Grigoriev I.V."/>
            <person name="Debuchy R."/>
            <person name="Gladieux P."/>
            <person name="Thoren M.H."/>
            <person name="Johannesson H."/>
        </authorList>
    </citation>
    <scope>NUCLEOTIDE SEQUENCE</scope>
    <source>
        <strain evidence="3">CBS 892.96</strain>
    </source>
</reference>
<dbReference type="Pfam" id="PF06985">
    <property type="entry name" value="HET"/>
    <property type="match status" value="1"/>
</dbReference>
<accession>A0AAN7A4I4</accession>
<proteinExistence type="predicted"/>
<keyword evidence="4" id="KW-1185">Reference proteome</keyword>
<protein>
    <submittedName>
        <fullName evidence="3">Heterokaryon incompatibility protein-domain-containing protein</fullName>
    </submittedName>
</protein>
<dbReference type="InterPro" id="IPR010730">
    <property type="entry name" value="HET"/>
</dbReference>
<sequence length="1103" mass="125296">MNDINGKPDDGQAVTYGKATDEWKILHEELTIPELRARRADAHRPSPRDAMIKGAQKHNVKFKFPLTQEQQFKYSKLNDGEIRILRLYKSKDWEEPLKADLFKRQLNSPDVNGRYEALSYCWGTDSPTHIIQVRDLNAAAPGNATADQTKSKTKTTSNIMGLWNIAVGAITHTDFKIRENLYNALKRLRSRYRDVYLWVDAICIDQSERGKAEKQGQLAMMASIYNSASNVCVWLGEDAFGAQRAFDLVKKIMDFKSFDEIVDDRNPEVAWAELVSIMKANWFSRRWIIQEIALSREASIHCGRHSIHWDDFADAISLLMEKVDIMRSKFGHDLFEDVETSSASILIQTLGNICRKSDDIETRGKISGCLLDIETLVSTLLGFHASYPRDTIYSVLSLAKDIPEEEESDWQELHKKQLRAIREQRLYLVRQDLDILNERKKILETELSEAKTEYDQCIALLEWLAEKQRELGEAVYKHQEDEVKRLVEEIGEVNWEEWEKKKYEYVDRAAKLETHKGRIQKLTQLETSLFDDHSAISLVPNYQFSPRDLFVAFVTRSIKRSDSLDIICRHWAPKLERDDGADELPSWISSLSKAPRGMLGSSQGRQNGENLVSYLPHDQRKRYSASRTEKANIQMHDDPQFFWIEGKGNEDMSKYMPGETHFSAFTMSKEPSIASHDSRISIQELINNMDGFQKGKRVNEEFPIGKLGYSRLDDGGFNTGGGTTSISGPSASSPVETARGRISGPLPSPAPTIGKSWSFYSPGEHSIKDRLGRRFRNLGSNRKEAPPTSSDNTVPENPARQSGHAEKPVPPFSSQNGKGKHPNIDTDRAFSSHRRSTSATGIFAPPARVNTTHPHAADDDEIQLRTAIPPKSISQPHSPRAAPRSKLHNFNRMPVQKSSWDPPHRLSGILVVRGFILGEVIDQSEAMRGGVIPGEWVFRLGWKKNENPENRVPDTLWRLLVADRMPEGGRPPQWYKRACLHGLVDQKVSDDAGNIHTATLNPRKIGELTMRYFKRVESVVWQRRIMELENGFFGLGPEGGQVGHVVCILYGCSVPVLLKKVEDPRVEELYEVVGETYVHGVMDGEAMDFTEHWQPEVREFKLG</sequence>
<dbReference type="InterPro" id="IPR052895">
    <property type="entry name" value="HetReg/Transcr_Mod"/>
</dbReference>
<dbReference type="PANTHER" id="PTHR24148:SF64">
    <property type="entry name" value="HETEROKARYON INCOMPATIBILITY DOMAIN-CONTAINING PROTEIN"/>
    <property type="match status" value="1"/>
</dbReference>
<evidence type="ECO:0000259" key="2">
    <source>
        <dbReference type="Pfam" id="PF06985"/>
    </source>
</evidence>